<keyword evidence="1" id="KW-0697">Rotamase</keyword>
<dbReference type="SUPFAM" id="SSF54534">
    <property type="entry name" value="FKBP-like"/>
    <property type="match status" value="1"/>
</dbReference>
<feature type="domain" description="PpiC" evidence="2">
    <location>
        <begin position="164"/>
        <end position="265"/>
    </location>
</feature>
<reference evidence="3 4" key="1">
    <citation type="submission" date="2015-10" db="EMBL/GenBank/DDBJ databases">
        <title>Erysipelothrix larvae sp. LV19 isolated from the larval gut of the rhinoceros beetle, Trypoxylus dichotomus.</title>
        <authorList>
            <person name="Lim S."/>
            <person name="Kim B.-C."/>
        </authorList>
    </citation>
    <scope>NUCLEOTIDE SEQUENCE [LARGE SCALE GENOMIC DNA]</scope>
    <source>
        <strain evidence="3 4">LV19</strain>
    </source>
</reference>
<evidence type="ECO:0000256" key="1">
    <source>
        <dbReference type="PROSITE-ProRule" id="PRU00278"/>
    </source>
</evidence>
<dbReference type="PROSITE" id="PS50198">
    <property type="entry name" value="PPIC_PPIASE_2"/>
    <property type="match status" value="1"/>
</dbReference>
<dbReference type="InterPro" id="IPR000297">
    <property type="entry name" value="PPIase_PpiC"/>
</dbReference>
<sequence>MLENIKKNWFVVLVAVALVVVIGSYGVTQIQSVFKGKTVDGKQVVFEIAGTDIFADEYFDMLDESRGDAELFRLFKRQMLSSLETTDEIAADAKKQAESYIQQISASNGQAGLDSLDQWLISQGYAGLDDLATYFEDAAKQDIIIKDYFVANFDSIFKESFETNKPRLVSHILIKMTDPANPTEEEQAKMDEVDKLLAEGKDFGEVALDKSDDTSSAAQSGSIGVVDKNSSLVTEFLDAMLELNEGEVSGWVQTTYGRHLIYVVSTDFKTLLDNSDYFSSLIQSYSTEAAQALWDKAETLTIEWHDETVKSRIQKYLGLESEGE</sequence>
<keyword evidence="4" id="KW-1185">Reference proteome</keyword>
<dbReference type="RefSeq" id="WP_067632396.1">
    <property type="nucleotide sequence ID" value="NZ_CP013213.1"/>
</dbReference>
<dbReference type="OrthoDB" id="14196at2"/>
<accession>A0A0X8GZZ4</accession>
<dbReference type="GO" id="GO:0003755">
    <property type="term" value="F:peptidyl-prolyl cis-trans isomerase activity"/>
    <property type="evidence" value="ECO:0007669"/>
    <property type="project" value="UniProtKB-KW"/>
</dbReference>
<dbReference type="PANTHER" id="PTHR47245:SF2">
    <property type="entry name" value="PEPTIDYL-PROLYL CIS-TRANS ISOMERASE HP_0175-RELATED"/>
    <property type="match status" value="1"/>
</dbReference>
<evidence type="ECO:0000259" key="2">
    <source>
        <dbReference type="PROSITE" id="PS50198"/>
    </source>
</evidence>
<evidence type="ECO:0000313" key="3">
    <source>
        <dbReference type="EMBL" id="AMC93532.1"/>
    </source>
</evidence>
<dbReference type="Proteomes" id="UP000063781">
    <property type="component" value="Chromosome"/>
</dbReference>
<organism evidence="3 4">
    <name type="scientific">Erysipelothrix larvae</name>
    <dbReference type="NCBI Taxonomy" id="1514105"/>
    <lineage>
        <taxon>Bacteria</taxon>
        <taxon>Bacillati</taxon>
        <taxon>Bacillota</taxon>
        <taxon>Erysipelotrichia</taxon>
        <taxon>Erysipelotrichales</taxon>
        <taxon>Erysipelotrichaceae</taxon>
        <taxon>Erysipelothrix</taxon>
    </lineage>
</organism>
<dbReference type="AlphaFoldDB" id="A0A0X8GZZ4"/>
<dbReference type="STRING" id="1514105.AOC36_05910"/>
<gene>
    <name evidence="3" type="ORF">AOC36_05910</name>
</gene>
<proteinExistence type="predicted"/>
<dbReference type="PANTHER" id="PTHR47245">
    <property type="entry name" value="PEPTIDYLPROLYL ISOMERASE"/>
    <property type="match status" value="1"/>
</dbReference>
<dbReference type="KEGG" id="erl:AOC36_05910"/>
<name>A0A0X8GZZ4_9FIRM</name>
<dbReference type="Pfam" id="PF00639">
    <property type="entry name" value="Rotamase"/>
    <property type="match status" value="1"/>
</dbReference>
<keyword evidence="1" id="KW-0413">Isomerase</keyword>
<evidence type="ECO:0000313" key="4">
    <source>
        <dbReference type="Proteomes" id="UP000063781"/>
    </source>
</evidence>
<dbReference type="Gene3D" id="3.10.50.40">
    <property type="match status" value="1"/>
</dbReference>
<dbReference type="InterPro" id="IPR050245">
    <property type="entry name" value="PrsA_foldase"/>
</dbReference>
<dbReference type="EMBL" id="CP013213">
    <property type="protein sequence ID" value="AMC93532.1"/>
    <property type="molecule type" value="Genomic_DNA"/>
</dbReference>
<dbReference type="InterPro" id="IPR046357">
    <property type="entry name" value="PPIase_dom_sf"/>
</dbReference>
<protein>
    <recommendedName>
        <fullName evidence="2">PpiC domain-containing protein</fullName>
    </recommendedName>
</protein>